<feature type="transmembrane region" description="Helical" evidence="8">
    <location>
        <begin position="541"/>
        <end position="564"/>
    </location>
</feature>
<dbReference type="GO" id="GO:0016020">
    <property type="term" value="C:membrane"/>
    <property type="evidence" value="ECO:0007669"/>
    <property type="project" value="UniProtKB-SubCell"/>
</dbReference>
<sequence>MIDPLGTLESAMIPCPAKVGQAVLHQAPNPEVHQAMRLSRHYSSPAISHHHAASRTSLEDEEDAGAGNGRANELTILTQGPESPASVGTGTTRSPMSTNTTPHRTPRAHKRLGKQWRPSKGMVDFINHLTHLTSADLRRYRLLLILTAFTAPFFVLFVLEVENAPLFAGSPIRVYELLAILCAAYAIFLVLSTWQIIPVARVYCQLFVSFEFKRQAWGTYAIAPALLDYFTLTSVSTSDHGSTKEAATATSTPPGLRPLAIPSITLTGAETVDEEKLATAMSTAATVGLAPNSFRRPISTASIESTHSSASQPAHPAPVVPYESDVIQFLKYLHRRQPLPHPPASSAATLAPSPVALGKEDDGKGSTGVAYTNARFMLTQQGDLLPSTQTKSQLWHLYLVELILSVMSFIVCVIWIYATANELVALVQTIGVLLDISDRILGATILAWGNSLGDLFADIAMARAGYFYVALTAVFTAPILNTMLNLGVNFFIGCVRSGTGYLQFPTFSSPMIFCTVFLMFMTFVVGGAVVPFLLKFRLPRFYGYVLYVMFGIFLVGLLTLEFLLER</sequence>
<accession>A0A9W8B4J8</accession>
<evidence type="ECO:0000256" key="1">
    <source>
        <dbReference type="ARBA" id="ARBA00004141"/>
    </source>
</evidence>
<keyword evidence="4 8" id="KW-0812">Transmembrane</keyword>
<keyword evidence="6 8" id="KW-0472">Membrane</keyword>
<dbReference type="Gene3D" id="1.20.1420.30">
    <property type="entry name" value="NCX, central ion-binding region"/>
    <property type="match status" value="1"/>
</dbReference>
<feature type="compositionally biased region" description="Polar residues" evidence="7">
    <location>
        <begin position="75"/>
        <end position="103"/>
    </location>
</feature>
<feature type="transmembrane region" description="Helical" evidence="8">
    <location>
        <begin position="140"/>
        <end position="158"/>
    </location>
</feature>
<organism evidence="10 11">
    <name type="scientific">Dimargaris verticillata</name>
    <dbReference type="NCBI Taxonomy" id="2761393"/>
    <lineage>
        <taxon>Eukaryota</taxon>
        <taxon>Fungi</taxon>
        <taxon>Fungi incertae sedis</taxon>
        <taxon>Zoopagomycota</taxon>
        <taxon>Kickxellomycotina</taxon>
        <taxon>Dimargaritomycetes</taxon>
        <taxon>Dimargaritales</taxon>
        <taxon>Dimargaritaceae</taxon>
        <taxon>Dimargaris</taxon>
    </lineage>
</organism>
<comment type="subcellular location">
    <subcellularLocation>
        <location evidence="1">Membrane</location>
        <topology evidence="1">Multi-pass membrane protein</topology>
    </subcellularLocation>
</comment>
<feature type="transmembrane region" description="Helical" evidence="8">
    <location>
        <begin position="510"/>
        <end position="534"/>
    </location>
</feature>
<dbReference type="Proteomes" id="UP001151582">
    <property type="component" value="Unassembled WGS sequence"/>
</dbReference>
<dbReference type="InterPro" id="IPR051359">
    <property type="entry name" value="CaCA_antiporter"/>
</dbReference>
<evidence type="ECO:0000313" key="10">
    <source>
        <dbReference type="EMBL" id="KAJ1975681.1"/>
    </source>
</evidence>
<feature type="transmembrane region" description="Helical" evidence="8">
    <location>
        <begin position="397"/>
        <end position="417"/>
    </location>
</feature>
<dbReference type="EMBL" id="JANBQB010000502">
    <property type="protein sequence ID" value="KAJ1975681.1"/>
    <property type="molecule type" value="Genomic_DNA"/>
</dbReference>
<dbReference type="OrthoDB" id="407410at2759"/>
<feature type="transmembrane region" description="Helical" evidence="8">
    <location>
        <begin position="178"/>
        <end position="204"/>
    </location>
</feature>
<evidence type="ECO:0000313" key="11">
    <source>
        <dbReference type="Proteomes" id="UP001151582"/>
    </source>
</evidence>
<comment type="caution">
    <text evidence="10">The sequence shown here is derived from an EMBL/GenBank/DDBJ whole genome shotgun (WGS) entry which is preliminary data.</text>
</comment>
<dbReference type="InterPro" id="IPR044880">
    <property type="entry name" value="NCX_ion-bd_dom_sf"/>
</dbReference>
<keyword evidence="5 8" id="KW-1133">Transmembrane helix</keyword>
<evidence type="ECO:0000256" key="4">
    <source>
        <dbReference type="ARBA" id="ARBA00022692"/>
    </source>
</evidence>
<name>A0A9W8B4J8_9FUNG</name>
<evidence type="ECO:0000256" key="6">
    <source>
        <dbReference type="ARBA" id="ARBA00023136"/>
    </source>
</evidence>
<feature type="compositionally biased region" description="Basic residues" evidence="7">
    <location>
        <begin position="104"/>
        <end position="113"/>
    </location>
</feature>
<evidence type="ECO:0000256" key="3">
    <source>
        <dbReference type="ARBA" id="ARBA00022448"/>
    </source>
</evidence>
<feature type="transmembrane region" description="Helical" evidence="8">
    <location>
        <begin position="423"/>
        <end position="448"/>
    </location>
</feature>
<feature type="region of interest" description="Disordered" evidence="7">
    <location>
        <begin position="45"/>
        <end position="113"/>
    </location>
</feature>
<evidence type="ECO:0000259" key="9">
    <source>
        <dbReference type="Pfam" id="PF01699"/>
    </source>
</evidence>
<protein>
    <submittedName>
        <fullName evidence="10">Mitochondrial sodium/calcium exchanger protein</fullName>
    </submittedName>
</protein>
<keyword evidence="3" id="KW-0813">Transport</keyword>
<feature type="domain" description="Sodium/calcium exchanger membrane region" evidence="9">
    <location>
        <begin position="405"/>
        <end position="557"/>
    </location>
</feature>
<evidence type="ECO:0000256" key="8">
    <source>
        <dbReference type="SAM" id="Phobius"/>
    </source>
</evidence>
<comment type="similarity">
    <text evidence="2">Belongs to the Ca(2+):cation antiporter (CaCA) (TC 2.A.19) family.</text>
</comment>
<dbReference type="PANTHER" id="PTHR12266">
    <property type="entry name" value="NA+/CA2+ K+ INDEPENDENT EXCHANGER"/>
    <property type="match status" value="1"/>
</dbReference>
<evidence type="ECO:0000256" key="2">
    <source>
        <dbReference type="ARBA" id="ARBA00008170"/>
    </source>
</evidence>
<dbReference type="PANTHER" id="PTHR12266:SF0">
    <property type="entry name" value="MITOCHONDRIAL SODIUM_CALCIUM EXCHANGER PROTEIN"/>
    <property type="match status" value="1"/>
</dbReference>
<dbReference type="AlphaFoldDB" id="A0A9W8B4J8"/>
<dbReference type="GO" id="GO:0008324">
    <property type="term" value="F:monoatomic cation transmembrane transporter activity"/>
    <property type="evidence" value="ECO:0007669"/>
    <property type="project" value="TreeGrafter"/>
</dbReference>
<dbReference type="GO" id="GO:0006874">
    <property type="term" value="P:intracellular calcium ion homeostasis"/>
    <property type="evidence" value="ECO:0007669"/>
    <property type="project" value="TreeGrafter"/>
</dbReference>
<reference evidence="10" key="1">
    <citation type="submission" date="2022-07" db="EMBL/GenBank/DDBJ databases">
        <title>Phylogenomic reconstructions and comparative analyses of Kickxellomycotina fungi.</title>
        <authorList>
            <person name="Reynolds N.K."/>
            <person name="Stajich J.E."/>
            <person name="Barry K."/>
            <person name="Grigoriev I.V."/>
            <person name="Crous P."/>
            <person name="Smith M.E."/>
        </authorList>
    </citation>
    <scope>NUCLEOTIDE SEQUENCE</scope>
    <source>
        <strain evidence="10">RSA 567</strain>
    </source>
</reference>
<evidence type="ECO:0000256" key="5">
    <source>
        <dbReference type="ARBA" id="ARBA00022989"/>
    </source>
</evidence>
<feature type="transmembrane region" description="Helical" evidence="8">
    <location>
        <begin position="460"/>
        <end position="480"/>
    </location>
</feature>
<evidence type="ECO:0000256" key="7">
    <source>
        <dbReference type="SAM" id="MobiDB-lite"/>
    </source>
</evidence>
<dbReference type="InterPro" id="IPR004837">
    <property type="entry name" value="NaCa_Exmemb"/>
</dbReference>
<proteinExistence type="inferred from homology"/>
<keyword evidence="11" id="KW-1185">Reference proteome</keyword>
<gene>
    <name evidence="10" type="primary">SLC8B1_2</name>
    <name evidence="10" type="ORF">H4R34_004246</name>
</gene>
<dbReference type="Pfam" id="PF01699">
    <property type="entry name" value="Na_Ca_ex"/>
    <property type="match status" value="1"/>
</dbReference>